<organism evidence="8 9">
    <name type="scientific">Bacillus nakamurai</name>
    <dbReference type="NCBI Taxonomy" id="1793963"/>
    <lineage>
        <taxon>Bacteria</taxon>
        <taxon>Bacillati</taxon>
        <taxon>Bacillota</taxon>
        <taxon>Bacilli</taxon>
        <taxon>Bacillales</taxon>
        <taxon>Bacillaceae</taxon>
        <taxon>Bacillus</taxon>
    </lineage>
</organism>
<dbReference type="RefSeq" id="WP_061522642.1">
    <property type="nucleotide sequence ID" value="NZ_JARLZY010000023.1"/>
</dbReference>
<feature type="transmembrane region" description="Helical" evidence="7">
    <location>
        <begin position="388"/>
        <end position="407"/>
    </location>
</feature>
<dbReference type="OrthoDB" id="9770347at2"/>
<dbReference type="NCBIfam" id="NF047674">
    <property type="entry name" value="TeichurnBiosyTuaB"/>
    <property type="match status" value="1"/>
</dbReference>
<evidence type="ECO:0000256" key="7">
    <source>
        <dbReference type="SAM" id="Phobius"/>
    </source>
</evidence>
<keyword evidence="6 7" id="KW-0472">Membrane</keyword>
<feature type="transmembrane region" description="Helical" evidence="7">
    <location>
        <begin position="150"/>
        <end position="167"/>
    </location>
</feature>
<keyword evidence="4 7" id="KW-0812">Transmembrane</keyword>
<dbReference type="Proteomes" id="UP000075430">
    <property type="component" value="Unassembled WGS sequence"/>
</dbReference>
<feature type="transmembrane region" description="Helical" evidence="7">
    <location>
        <begin position="419"/>
        <end position="438"/>
    </location>
</feature>
<evidence type="ECO:0000256" key="1">
    <source>
        <dbReference type="ARBA" id="ARBA00004651"/>
    </source>
</evidence>
<evidence type="ECO:0000256" key="2">
    <source>
        <dbReference type="ARBA" id="ARBA00007430"/>
    </source>
</evidence>
<dbReference type="NCBIfam" id="NF007773">
    <property type="entry name" value="PRK10459.1"/>
    <property type="match status" value="1"/>
</dbReference>
<dbReference type="STRING" id="1793963.AXI58_01955"/>
<feature type="transmembrane region" description="Helical" evidence="7">
    <location>
        <begin position="293"/>
        <end position="315"/>
    </location>
</feature>
<evidence type="ECO:0000256" key="4">
    <source>
        <dbReference type="ARBA" id="ARBA00022692"/>
    </source>
</evidence>
<feature type="transmembrane region" description="Helical" evidence="7">
    <location>
        <begin position="44"/>
        <end position="68"/>
    </location>
</feature>
<keyword evidence="3" id="KW-1003">Cell membrane</keyword>
<feature type="transmembrane region" description="Helical" evidence="7">
    <location>
        <begin position="450"/>
        <end position="469"/>
    </location>
</feature>
<feature type="transmembrane region" description="Helical" evidence="7">
    <location>
        <begin position="112"/>
        <end position="129"/>
    </location>
</feature>
<name>A0A150F4P6_9BACI</name>
<feature type="transmembrane region" description="Helical" evidence="7">
    <location>
        <begin position="362"/>
        <end position="382"/>
    </location>
</feature>
<keyword evidence="9" id="KW-1185">Reference proteome</keyword>
<proteinExistence type="inferred from homology"/>
<evidence type="ECO:0000256" key="6">
    <source>
        <dbReference type="ARBA" id="ARBA00023136"/>
    </source>
</evidence>
<dbReference type="InterPro" id="IPR050833">
    <property type="entry name" value="Poly_Biosynth_Transport"/>
</dbReference>
<sequence>MPSITNQILSGAKWTSISTACITVIQVIQFALLGRVMSLAEFGLVGMITTVVVFAQIALDMGLGAALIQKDHVTERQLSSLYWLNIATGILLFALLYVISPFIADFYRREELTHLIRVLAIMFLIAPIGQQYQYMLQKALAFNALSKIEIFANMLSFIYLAVTVFYMDPIFAYVISQVLLQSCKGLLYWVSYRKTWSPSLVFDLREMKGFLSFGAFQLSSRLVNRLGSNIDMILIGGFMGAEALGIYNLAYQIVTLPVLKINPIITRVAFPVFAKNKHENSVLREGFLNMTKMLALVSFPLLLGLVSVSDAFVASVFGEKWLTAVPVLNVLAIVGILRVLMNPNGSVLLAKGRADLAFYWDAGVMLLYGASLYAAVLSGNLLTVAWTYAFISILNFLIGRWLLAYVIKLQLSAYFKAVAKPFLLTAAMGAIAFAASFGTERISLDVKLRLAISVACGALFYLFLLLKAYPHMKSKLRKGRLL</sequence>
<feature type="transmembrane region" description="Helical" evidence="7">
    <location>
        <begin position="80"/>
        <end position="100"/>
    </location>
</feature>
<dbReference type="CDD" id="cd13127">
    <property type="entry name" value="MATE_tuaB_like"/>
    <property type="match status" value="1"/>
</dbReference>
<dbReference type="EMBL" id="LSBA01000023">
    <property type="protein sequence ID" value="KXZ17175.1"/>
    <property type="molecule type" value="Genomic_DNA"/>
</dbReference>
<feature type="transmembrane region" description="Helical" evidence="7">
    <location>
        <begin position="321"/>
        <end position="341"/>
    </location>
</feature>
<dbReference type="PANTHER" id="PTHR30250:SF10">
    <property type="entry name" value="LIPOPOLYSACCHARIDE BIOSYNTHESIS PROTEIN WZXC"/>
    <property type="match status" value="1"/>
</dbReference>
<comment type="caution">
    <text evidence="8">The sequence shown here is derived from an EMBL/GenBank/DDBJ whole genome shotgun (WGS) entry which is preliminary data.</text>
</comment>
<feature type="transmembrane region" description="Helical" evidence="7">
    <location>
        <begin position="12"/>
        <end position="32"/>
    </location>
</feature>
<keyword evidence="5 7" id="KW-1133">Transmembrane helix</keyword>
<evidence type="ECO:0000256" key="5">
    <source>
        <dbReference type="ARBA" id="ARBA00022989"/>
    </source>
</evidence>
<evidence type="ECO:0000313" key="8">
    <source>
        <dbReference type="EMBL" id="KXZ17175.1"/>
    </source>
</evidence>
<accession>A0A150F4P6</accession>
<comment type="subcellular location">
    <subcellularLocation>
        <location evidence="1">Cell membrane</location>
        <topology evidence="1">Multi-pass membrane protein</topology>
    </subcellularLocation>
</comment>
<evidence type="ECO:0000256" key="3">
    <source>
        <dbReference type="ARBA" id="ARBA00022475"/>
    </source>
</evidence>
<reference evidence="9" key="1">
    <citation type="submission" date="2016-02" db="EMBL/GenBank/DDBJ databases">
        <authorList>
            <person name="Dunlap C."/>
        </authorList>
    </citation>
    <scope>NUCLEOTIDE SEQUENCE [LARGE SCALE GENOMIC DNA]</scope>
    <source>
        <strain evidence="9">NRRL B-41092</strain>
    </source>
</reference>
<comment type="similarity">
    <text evidence="2">Belongs to the polysaccharide synthase family.</text>
</comment>
<dbReference type="AlphaFoldDB" id="A0A150F4P6"/>
<dbReference type="PANTHER" id="PTHR30250">
    <property type="entry name" value="PST FAMILY PREDICTED COLANIC ACID TRANSPORTER"/>
    <property type="match status" value="1"/>
</dbReference>
<protein>
    <submittedName>
        <fullName evidence="8">Sulfur relay protein TusB</fullName>
    </submittedName>
</protein>
<dbReference type="Pfam" id="PF13440">
    <property type="entry name" value="Polysacc_synt_3"/>
    <property type="match status" value="1"/>
</dbReference>
<evidence type="ECO:0000313" key="9">
    <source>
        <dbReference type="Proteomes" id="UP000075430"/>
    </source>
</evidence>
<dbReference type="GO" id="GO:0005886">
    <property type="term" value="C:plasma membrane"/>
    <property type="evidence" value="ECO:0007669"/>
    <property type="project" value="UniProtKB-SubCell"/>
</dbReference>
<gene>
    <name evidence="8" type="ORF">AXI58_01955</name>
</gene>